<dbReference type="AlphaFoldDB" id="A0A4U6XG81"/>
<sequence length="81" mass="9268">MALRTEGNPLLCSIVDTYHHNQCRGRTLDSSRLWSGVVGGRVGSWIHIKTHSDTDPDCWRRYRRRIQVDSPATGQHPDILD</sequence>
<reference evidence="1 2" key="1">
    <citation type="journal article" date="2019" name="PLoS ONE">
        <title>Comparative genome analysis indicates high evolutionary potential of pathogenicity genes in Colletotrichum tanaceti.</title>
        <authorList>
            <person name="Lelwala R.V."/>
            <person name="Korhonen P.K."/>
            <person name="Young N.D."/>
            <person name="Scott J.B."/>
            <person name="Ades P.A."/>
            <person name="Gasser R.B."/>
            <person name="Taylor P.W.J."/>
        </authorList>
    </citation>
    <scope>NUCLEOTIDE SEQUENCE [LARGE SCALE GENOMIC DNA]</scope>
    <source>
        <strain evidence="1">BRIP57314</strain>
    </source>
</reference>
<organism evidence="1 2">
    <name type="scientific">Colletotrichum tanaceti</name>
    <dbReference type="NCBI Taxonomy" id="1306861"/>
    <lineage>
        <taxon>Eukaryota</taxon>
        <taxon>Fungi</taxon>
        <taxon>Dikarya</taxon>
        <taxon>Ascomycota</taxon>
        <taxon>Pezizomycotina</taxon>
        <taxon>Sordariomycetes</taxon>
        <taxon>Hypocreomycetidae</taxon>
        <taxon>Glomerellales</taxon>
        <taxon>Glomerellaceae</taxon>
        <taxon>Colletotrichum</taxon>
        <taxon>Colletotrichum destructivum species complex</taxon>
    </lineage>
</organism>
<protein>
    <submittedName>
        <fullName evidence="1">Uncharacterized protein</fullName>
    </submittedName>
</protein>
<gene>
    <name evidence="1" type="ORF">CTA1_4050</name>
</gene>
<accession>A0A4U6XG81</accession>
<name>A0A4U6XG81_9PEZI</name>
<proteinExistence type="predicted"/>
<comment type="caution">
    <text evidence="1">The sequence shown here is derived from an EMBL/GenBank/DDBJ whole genome shotgun (WGS) entry which is preliminary data.</text>
</comment>
<evidence type="ECO:0000313" key="1">
    <source>
        <dbReference type="EMBL" id="TKW54379.1"/>
    </source>
</evidence>
<dbReference type="Proteomes" id="UP000310108">
    <property type="component" value="Unassembled WGS sequence"/>
</dbReference>
<keyword evidence="2" id="KW-1185">Reference proteome</keyword>
<evidence type="ECO:0000313" key="2">
    <source>
        <dbReference type="Proteomes" id="UP000310108"/>
    </source>
</evidence>
<dbReference type="EMBL" id="PJEX01000140">
    <property type="protein sequence ID" value="TKW54379.1"/>
    <property type="molecule type" value="Genomic_DNA"/>
</dbReference>